<sequence length="132" mass="14459">MSRPACSSNKNDLPPENNVVTLHARVTDRHLAYLARWLKAGQRMGLCDADIVSVDSASGKAVQRQVVVWVRESADPAYLIGPAGLKWVVSDAIRDHVIGEYRSFEHALAAIRPVIALQEKPVSNAESFLLQG</sequence>
<proteinExistence type="predicted"/>
<evidence type="ECO:0000313" key="2">
    <source>
        <dbReference type="Proteomes" id="UP001163831"/>
    </source>
</evidence>
<dbReference type="EMBL" id="CP107052">
    <property type="protein sequence ID" value="UYH52062.1"/>
    <property type="molecule type" value="Genomic_DNA"/>
</dbReference>
<reference evidence="1" key="1">
    <citation type="submission" date="2022-10" db="EMBL/GenBank/DDBJ databases">
        <title>Candidatus Kirkpatrella diaphorinas gen. nov., sp. nov., an uncultured endosymbiont identified in a population of Diaphorina citri from Hawaii.</title>
        <authorList>
            <person name="Henry E.M."/>
            <person name="Carlson C.R."/>
            <person name="Kuo Y.-W."/>
        </authorList>
    </citation>
    <scope>NUCLEOTIDE SEQUENCE</scope>
    <source>
        <strain evidence="1">CADCRV1</strain>
    </source>
</reference>
<evidence type="ECO:0000313" key="1">
    <source>
        <dbReference type="EMBL" id="UYH52062.1"/>
    </source>
</evidence>
<dbReference type="Proteomes" id="UP001163831">
    <property type="component" value="Chromosome"/>
</dbReference>
<keyword evidence="2" id="KW-1185">Reference proteome</keyword>
<dbReference type="RefSeq" id="WP_319807657.1">
    <property type="nucleotide sequence ID" value="NZ_CP107052.1"/>
</dbReference>
<name>A0ABY6GL68_9PROT</name>
<protein>
    <submittedName>
        <fullName evidence="1">Uncharacterized protein</fullName>
    </submittedName>
</protein>
<accession>A0ABY6GL68</accession>
<organism evidence="1 2">
    <name type="scientific">Candidatus Kirkpatrickella diaphorinae</name>
    <dbReference type="NCBI Taxonomy" id="2984322"/>
    <lineage>
        <taxon>Bacteria</taxon>
        <taxon>Pseudomonadati</taxon>
        <taxon>Pseudomonadota</taxon>
        <taxon>Alphaproteobacteria</taxon>
        <taxon>Acetobacterales</taxon>
        <taxon>Acetobacteraceae</taxon>
        <taxon>Candidatus Kirkpatrickella</taxon>
    </lineage>
</organism>
<gene>
    <name evidence="1" type="ORF">N5W20_04195</name>
</gene>